<reference evidence="6" key="1">
    <citation type="submission" date="2021-02" db="EMBL/GenBank/DDBJ databases">
        <authorList>
            <person name="Nowell W R."/>
        </authorList>
    </citation>
    <scope>NUCLEOTIDE SEQUENCE</scope>
</reference>
<dbReference type="InterPro" id="IPR004046">
    <property type="entry name" value="GST_C"/>
</dbReference>
<feature type="domain" description="GST N-terminal" evidence="4">
    <location>
        <begin position="1"/>
        <end position="35"/>
    </location>
</feature>
<dbReference type="EC" id="2.5.1.18" evidence="1"/>
<comment type="catalytic activity">
    <reaction evidence="3">
        <text>RX + glutathione = an S-substituted glutathione + a halide anion + H(+)</text>
        <dbReference type="Rhea" id="RHEA:16437"/>
        <dbReference type="ChEBI" id="CHEBI:15378"/>
        <dbReference type="ChEBI" id="CHEBI:16042"/>
        <dbReference type="ChEBI" id="CHEBI:17792"/>
        <dbReference type="ChEBI" id="CHEBI:57925"/>
        <dbReference type="ChEBI" id="CHEBI:90779"/>
        <dbReference type="EC" id="2.5.1.18"/>
    </reaction>
</comment>
<dbReference type="InterPro" id="IPR010987">
    <property type="entry name" value="Glutathione-S-Trfase_C-like"/>
</dbReference>
<evidence type="ECO:0000256" key="2">
    <source>
        <dbReference type="ARBA" id="ARBA00022679"/>
    </source>
</evidence>
<dbReference type="PANTHER" id="PTHR11571">
    <property type="entry name" value="GLUTATHIONE S-TRANSFERASE"/>
    <property type="match status" value="1"/>
</dbReference>
<keyword evidence="2" id="KW-0808">Transferase</keyword>
<feature type="domain" description="GST C-terminal" evidence="5">
    <location>
        <begin position="37"/>
        <end position="178"/>
    </location>
</feature>
<dbReference type="PANTHER" id="PTHR11571:SF224">
    <property type="entry name" value="HEMATOPOIETIC PROSTAGLANDIN D SYNTHASE"/>
    <property type="match status" value="1"/>
</dbReference>
<sequence>MLLGQVPVLELEDGNQLPQSSAIARYVAHESGLAGKNNLESTKIDAVVDTQFDMNEMFINRVIFEKNGEKKVQELEKFLANDLFVHVEKLMKLKKVYSTNANYFVGDHLSWADLFVYQSMDRVIREAPQGVNQRLGQLARDTRFTHSLDLTVKTSYDERCSMSDVILDRLCLHILPQIHDKIKSLFAEPSSMQRILRVRAYPNLHRLALSSIESKDFIKSFARLTYL</sequence>
<dbReference type="InterPro" id="IPR036249">
    <property type="entry name" value="Thioredoxin-like_sf"/>
</dbReference>
<dbReference type="EMBL" id="CAJNRF010014198">
    <property type="protein sequence ID" value="CAF2155647.1"/>
    <property type="molecule type" value="Genomic_DNA"/>
</dbReference>
<dbReference type="SUPFAM" id="SSF47616">
    <property type="entry name" value="GST C-terminal domain-like"/>
    <property type="match status" value="1"/>
</dbReference>
<accession>A0A816Y5H8</accession>
<dbReference type="GO" id="GO:0004364">
    <property type="term" value="F:glutathione transferase activity"/>
    <property type="evidence" value="ECO:0007669"/>
    <property type="project" value="UniProtKB-EC"/>
</dbReference>
<evidence type="ECO:0000313" key="7">
    <source>
        <dbReference type="Proteomes" id="UP000663856"/>
    </source>
</evidence>
<dbReference type="InterPro" id="IPR036282">
    <property type="entry name" value="Glutathione-S-Trfase_C_sf"/>
</dbReference>
<evidence type="ECO:0000259" key="4">
    <source>
        <dbReference type="PROSITE" id="PS50404"/>
    </source>
</evidence>
<evidence type="ECO:0000256" key="1">
    <source>
        <dbReference type="ARBA" id="ARBA00012452"/>
    </source>
</evidence>
<dbReference type="PROSITE" id="PS50404">
    <property type="entry name" value="GST_NTER"/>
    <property type="match status" value="1"/>
</dbReference>
<dbReference type="Pfam" id="PF14497">
    <property type="entry name" value="GST_C_3"/>
    <property type="match status" value="1"/>
</dbReference>
<dbReference type="Gene3D" id="1.20.1050.130">
    <property type="match status" value="1"/>
</dbReference>
<dbReference type="Proteomes" id="UP000663856">
    <property type="component" value="Unassembled WGS sequence"/>
</dbReference>
<evidence type="ECO:0000259" key="5">
    <source>
        <dbReference type="PROSITE" id="PS50405"/>
    </source>
</evidence>
<dbReference type="InterPro" id="IPR004045">
    <property type="entry name" value="Glutathione_S-Trfase_N"/>
</dbReference>
<dbReference type="AlphaFoldDB" id="A0A816Y5H8"/>
<dbReference type="GO" id="GO:0006749">
    <property type="term" value="P:glutathione metabolic process"/>
    <property type="evidence" value="ECO:0007669"/>
    <property type="project" value="TreeGrafter"/>
</dbReference>
<dbReference type="PROSITE" id="PS50405">
    <property type="entry name" value="GST_CTER"/>
    <property type="match status" value="1"/>
</dbReference>
<dbReference type="CDD" id="cd03192">
    <property type="entry name" value="GST_C_Sigma_like"/>
    <property type="match status" value="1"/>
</dbReference>
<dbReference type="InterPro" id="IPR040079">
    <property type="entry name" value="Glutathione_S-Trfase"/>
</dbReference>
<name>A0A816Y5H8_9BILA</name>
<organism evidence="6 7">
    <name type="scientific">Rotaria magnacalcarata</name>
    <dbReference type="NCBI Taxonomy" id="392030"/>
    <lineage>
        <taxon>Eukaryota</taxon>
        <taxon>Metazoa</taxon>
        <taxon>Spiralia</taxon>
        <taxon>Gnathifera</taxon>
        <taxon>Rotifera</taxon>
        <taxon>Eurotatoria</taxon>
        <taxon>Bdelloidea</taxon>
        <taxon>Philodinida</taxon>
        <taxon>Philodinidae</taxon>
        <taxon>Rotaria</taxon>
    </lineage>
</organism>
<dbReference type="SUPFAM" id="SSF52833">
    <property type="entry name" value="Thioredoxin-like"/>
    <property type="match status" value="1"/>
</dbReference>
<gene>
    <name evidence="6" type="ORF">WKI299_LOCUS31206</name>
</gene>
<comment type="caution">
    <text evidence="6">The sequence shown here is derived from an EMBL/GenBank/DDBJ whole genome shotgun (WGS) entry which is preliminary data.</text>
</comment>
<evidence type="ECO:0000313" key="6">
    <source>
        <dbReference type="EMBL" id="CAF2155647.1"/>
    </source>
</evidence>
<dbReference type="SFLD" id="SFLDS00019">
    <property type="entry name" value="Glutathione_Transferase_(cytos"/>
    <property type="match status" value="1"/>
</dbReference>
<dbReference type="InterPro" id="IPR050213">
    <property type="entry name" value="GST_superfamily"/>
</dbReference>
<evidence type="ECO:0000256" key="3">
    <source>
        <dbReference type="ARBA" id="ARBA00047960"/>
    </source>
</evidence>
<protein>
    <recommendedName>
        <fullName evidence="1">glutathione transferase</fullName>
        <ecNumber evidence="1">2.5.1.18</ecNumber>
    </recommendedName>
</protein>
<proteinExistence type="predicted"/>